<evidence type="ECO:0000313" key="1">
    <source>
        <dbReference type="EMBL" id="KAH7938045.1"/>
    </source>
</evidence>
<evidence type="ECO:0000313" key="2">
    <source>
        <dbReference type="Proteomes" id="UP000821865"/>
    </source>
</evidence>
<keyword evidence="2" id="KW-1185">Reference proteome</keyword>
<sequence>MCDTSSREAAAVAIVCMFINAFNVAYVLRPEIKEQLRKQSWFAYVPDVHDLSSLVGSEASNYTMLGLAVISIIFDAFIFFGSMQGIPELLDSGCVWHYCDLGADFIVGMASANYTRPRVVRKRTEYVPRPVHVSEDVSLTSRAPTLANANTTDNQTSPDHGNYSSRQVFTSTNKQDERTVRQFLHFGYVIMRAVVKFINAFNVAYVLKPEIRRHLNKQSWFAYVPDVHDVSKFVGAETSNYIALGLAGISIIFDAFILVGTVQGIPELLDSGCIWHYVDLGADFIVGLASANYTRPRVIQQKTEVIKQAPLHRSGCAGAIPCAPTAAPTTAAPNATDNAPDDGAGPHGANDSSRRRMLTSPSTEKDDDQGPLGNERSVHIDSDMRLLQAQGPEIAYETREETTTSVLLEPATVRQFLHFSYVIMRAAVKFQKLGMLASLSRVMKN</sequence>
<gene>
    <name evidence="1" type="ORF">HPB49_019514</name>
</gene>
<organism evidence="1 2">
    <name type="scientific">Dermacentor silvarum</name>
    <name type="common">Tick</name>
    <dbReference type="NCBI Taxonomy" id="543639"/>
    <lineage>
        <taxon>Eukaryota</taxon>
        <taxon>Metazoa</taxon>
        <taxon>Ecdysozoa</taxon>
        <taxon>Arthropoda</taxon>
        <taxon>Chelicerata</taxon>
        <taxon>Arachnida</taxon>
        <taxon>Acari</taxon>
        <taxon>Parasitiformes</taxon>
        <taxon>Ixodida</taxon>
        <taxon>Ixodoidea</taxon>
        <taxon>Ixodidae</taxon>
        <taxon>Rhipicephalinae</taxon>
        <taxon>Dermacentor</taxon>
    </lineage>
</organism>
<name>A0ACB8CB15_DERSI</name>
<protein>
    <submittedName>
        <fullName evidence="1">Uncharacterized protein</fullName>
    </submittedName>
</protein>
<proteinExistence type="predicted"/>
<comment type="caution">
    <text evidence="1">The sequence shown here is derived from an EMBL/GenBank/DDBJ whole genome shotgun (WGS) entry which is preliminary data.</text>
</comment>
<dbReference type="EMBL" id="CM023477">
    <property type="protein sequence ID" value="KAH7938045.1"/>
    <property type="molecule type" value="Genomic_DNA"/>
</dbReference>
<reference evidence="1" key="1">
    <citation type="submission" date="2020-05" db="EMBL/GenBank/DDBJ databases">
        <title>Large-scale comparative analyses of tick genomes elucidate their genetic diversity and vector capacities.</title>
        <authorList>
            <person name="Jia N."/>
            <person name="Wang J."/>
            <person name="Shi W."/>
            <person name="Du L."/>
            <person name="Sun Y."/>
            <person name="Zhan W."/>
            <person name="Jiang J."/>
            <person name="Wang Q."/>
            <person name="Zhang B."/>
            <person name="Ji P."/>
            <person name="Sakyi L.B."/>
            <person name="Cui X."/>
            <person name="Yuan T."/>
            <person name="Jiang B."/>
            <person name="Yang W."/>
            <person name="Lam T.T.-Y."/>
            <person name="Chang Q."/>
            <person name="Ding S."/>
            <person name="Wang X."/>
            <person name="Zhu J."/>
            <person name="Ruan X."/>
            <person name="Zhao L."/>
            <person name="Wei J."/>
            <person name="Que T."/>
            <person name="Du C."/>
            <person name="Cheng J."/>
            <person name="Dai P."/>
            <person name="Han X."/>
            <person name="Huang E."/>
            <person name="Gao Y."/>
            <person name="Liu J."/>
            <person name="Shao H."/>
            <person name="Ye R."/>
            <person name="Li L."/>
            <person name="Wei W."/>
            <person name="Wang X."/>
            <person name="Wang C."/>
            <person name="Yang T."/>
            <person name="Huo Q."/>
            <person name="Li W."/>
            <person name="Guo W."/>
            <person name="Chen H."/>
            <person name="Zhou L."/>
            <person name="Ni X."/>
            <person name="Tian J."/>
            <person name="Zhou Y."/>
            <person name="Sheng Y."/>
            <person name="Liu T."/>
            <person name="Pan Y."/>
            <person name="Xia L."/>
            <person name="Li J."/>
            <person name="Zhao F."/>
            <person name="Cao W."/>
        </authorList>
    </citation>
    <scope>NUCLEOTIDE SEQUENCE</scope>
    <source>
        <strain evidence="1">Dsil-2018</strain>
    </source>
</reference>
<accession>A0ACB8CB15</accession>
<dbReference type="Proteomes" id="UP000821865">
    <property type="component" value="Chromosome 8"/>
</dbReference>